<feature type="compositionally biased region" description="Pro residues" evidence="9">
    <location>
        <begin position="1"/>
        <end position="11"/>
    </location>
</feature>
<feature type="compositionally biased region" description="Low complexity" evidence="9">
    <location>
        <begin position="12"/>
        <end position="22"/>
    </location>
</feature>
<dbReference type="AlphaFoldDB" id="A0A4R3LVU0"/>
<evidence type="ECO:0000256" key="4">
    <source>
        <dbReference type="ARBA" id="ARBA00022475"/>
    </source>
</evidence>
<keyword evidence="4" id="KW-1003">Cell membrane</keyword>
<name>A0A4R3LVU0_9HYPH</name>
<evidence type="ECO:0000256" key="6">
    <source>
        <dbReference type="ARBA" id="ARBA00022970"/>
    </source>
</evidence>
<feature type="transmembrane region" description="Helical" evidence="10">
    <location>
        <begin position="94"/>
        <end position="114"/>
    </location>
</feature>
<feature type="transmembrane region" description="Helical" evidence="10">
    <location>
        <begin position="148"/>
        <end position="166"/>
    </location>
</feature>
<reference evidence="11 12" key="1">
    <citation type="submission" date="2019-03" db="EMBL/GenBank/DDBJ databases">
        <title>Genomic Encyclopedia of Type Strains, Phase IV (KMG-IV): sequencing the most valuable type-strain genomes for metagenomic binning, comparative biology and taxonomic classification.</title>
        <authorList>
            <person name="Goeker M."/>
        </authorList>
    </citation>
    <scope>NUCLEOTIDE SEQUENCE [LARGE SCALE GENOMIC DNA]</scope>
    <source>
        <strain evidence="11 12">DSM 9035</strain>
    </source>
</reference>
<feature type="transmembrane region" description="Helical" evidence="10">
    <location>
        <begin position="30"/>
        <end position="49"/>
    </location>
</feature>
<feature type="transmembrane region" description="Helical" evidence="10">
    <location>
        <begin position="420"/>
        <end position="436"/>
    </location>
</feature>
<dbReference type="Gene3D" id="1.20.1740.10">
    <property type="entry name" value="Amino acid/polyamine transporter I"/>
    <property type="match status" value="1"/>
</dbReference>
<comment type="similarity">
    <text evidence="2">Belongs to the amino acid-polyamine-organocation (APC) superfamily. Basic amino acid/polyamine antiporter (APA) (TC 2.A.3.2) family.</text>
</comment>
<accession>A0A4R3LVU0</accession>
<evidence type="ECO:0000256" key="10">
    <source>
        <dbReference type="SAM" id="Phobius"/>
    </source>
</evidence>
<proteinExistence type="inferred from homology"/>
<gene>
    <name evidence="11" type="ORF">EDC64_106203</name>
</gene>
<keyword evidence="7 10" id="KW-1133">Transmembrane helix</keyword>
<feature type="transmembrane region" description="Helical" evidence="10">
    <location>
        <begin position="257"/>
        <end position="278"/>
    </location>
</feature>
<feature type="transmembrane region" description="Helical" evidence="10">
    <location>
        <begin position="442"/>
        <end position="461"/>
    </location>
</feature>
<keyword evidence="5 10" id="KW-0812">Transmembrane</keyword>
<dbReference type="GO" id="GO:0006865">
    <property type="term" value="P:amino acid transport"/>
    <property type="evidence" value="ECO:0007669"/>
    <property type="project" value="UniProtKB-KW"/>
</dbReference>
<feature type="transmembrane region" description="Helical" evidence="10">
    <location>
        <begin position="379"/>
        <end position="400"/>
    </location>
</feature>
<comment type="caution">
    <text evidence="11">The sequence shown here is derived from an EMBL/GenBank/DDBJ whole genome shotgun (WGS) entry which is preliminary data.</text>
</comment>
<keyword evidence="6" id="KW-0029">Amino-acid transport</keyword>
<evidence type="ECO:0000313" key="12">
    <source>
        <dbReference type="Proteomes" id="UP000294664"/>
    </source>
</evidence>
<evidence type="ECO:0000256" key="5">
    <source>
        <dbReference type="ARBA" id="ARBA00022692"/>
    </source>
</evidence>
<dbReference type="InterPro" id="IPR004754">
    <property type="entry name" value="Amino_acid_antiprt"/>
</dbReference>
<evidence type="ECO:0000256" key="9">
    <source>
        <dbReference type="SAM" id="MobiDB-lite"/>
    </source>
</evidence>
<feature type="region of interest" description="Disordered" evidence="9">
    <location>
        <begin position="1"/>
        <end position="22"/>
    </location>
</feature>
<evidence type="ECO:0000256" key="3">
    <source>
        <dbReference type="ARBA" id="ARBA00022448"/>
    </source>
</evidence>
<sequence>MTTSPGAPPGAPTGTPDASAPAGGARAGTLSLAALSCLVVGSMVGGGIFSLPQAFGEATGILGALIAWAIAGTGMLMLVFVFQTLAQRRPDIDAGIYAYALVGFGAYAGFIAALSYWASAFLGNVAFLVLVMSTLGAFLPAFGAGDTVPALIGASALLWGFHVMLLRGVKEAAAINTIVTLAKLLPLALFLVIVLVALRGDLMAQNFLGGERVAPQDILEQVRRTMLIVVFVFLGIEGASVYSRLARRREDVGRATVIGFLGVLALFVLVTVLSYGILPRAELAALHDPSVAGVLAAIIGETGRVFISLGVLISVLGAFLAWSLLAAEVLSAAARHGVMPAFLGRMNAAGAPSAAIWLTTVTAQFFLLLTLFAESAFRFFVELTSVTALIPYLFVAAYGLKLAWTGETYRDERREKRRDLLVGVLATISAAGMIYAGGIKMLLLSCIIFAPGTVLFVAMGRGRRLGLFSVAEAAAAAAILLCALVAGWALAVGAITL</sequence>
<feature type="transmembrane region" description="Helical" evidence="10">
    <location>
        <begin position="178"/>
        <end position="198"/>
    </location>
</feature>
<dbReference type="PANTHER" id="PTHR42770:SF4">
    <property type="entry name" value="ARGININE_ORNITHINE ANTIPORTER-RELATED"/>
    <property type="match status" value="1"/>
</dbReference>
<dbReference type="PIRSF" id="PIRSF006060">
    <property type="entry name" value="AA_transporter"/>
    <property type="match status" value="1"/>
</dbReference>
<evidence type="ECO:0000256" key="7">
    <source>
        <dbReference type="ARBA" id="ARBA00022989"/>
    </source>
</evidence>
<protein>
    <submittedName>
        <fullName evidence="11">Arginine:ornithine antiporter (APA family)</fullName>
    </submittedName>
</protein>
<evidence type="ECO:0000256" key="2">
    <source>
        <dbReference type="ARBA" id="ARBA00008220"/>
    </source>
</evidence>
<keyword evidence="8 10" id="KW-0472">Membrane</keyword>
<evidence type="ECO:0000256" key="1">
    <source>
        <dbReference type="ARBA" id="ARBA00004651"/>
    </source>
</evidence>
<feature type="transmembrane region" description="Helical" evidence="10">
    <location>
        <begin position="305"/>
        <end position="333"/>
    </location>
</feature>
<dbReference type="GO" id="GO:0022857">
    <property type="term" value="F:transmembrane transporter activity"/>
    <property type="evidence" value="ECO:0007669"/>
    <property type="project" value="InterPro"/>
</dbReference>
<dbReference type="PANTHER" id="PTHR42770">
    <property type="entry name" value="AMINO ACID TRANSPORTER-RELATED"/>
    <property type="match status" value="1"/>
</dbReference>
<dbReference type="InterPro" id="IPR002293">
    <property type="entry name" value="AA/rel_permease1"/>
</dbReference>
<comment type="subcellular location">
    <subcellularLocation>
        <location evidence="1">Cell membrane</location>
        <topology evidence="1">Multi-pass membrane protein</topology>
    </subcellularLocation>
</comment>
<evidence type="ECO:0000256" key="8">
    <source>
        <dbReference type="ARBA" id="ARBA00023136"/>
    </source>
</evidence>
<dbReference type="Proteomes" id="UP000294664">
    <property type="component" value="Unassembled WGS sequence"/>
</dbReference>
<dbReference type="NCBIfam" id="TIGR00905">
    <property type="entry name" value="2A0302"/>
    <property type="match status" value="1"/>
</dbReference>
<dbReference type="EMBL" id="SMAI01000006">
    <property type="protein sequence ID" value="TCT04770.1"/>
    <property type="molecule type" value="Genomic_DNA"/>
</dbReference>
<feature type="transmembrane region" description="Helical" evidence="10">
    <location>
        <begin position="61"/>
        <end position="82"/>
    </location>
</feature>
<evidence type="ECO:0000313" key="11">
    <source>
        <dbReference type="EMBL" id="TCT04770.1"/>
    </source>
</evidence>
<dbReference type="GO" id="GO:0005886">
    <property type="term" value="C:plasma membrane"/>
    <property type="evidence" value="ECO:0007669"/>
    <property type="project" value="UniProtKB-SubCell"/>
</dbReference>
<keyword evidence="12" id="KW-1185">Reference proteome</keyword>
<dbReference type="OrthoDB" id="3185104at2"/>
<feature type="transmembrane region" description="Helical" evidence="10">
    <location>
        <begin position="473"/>
        <end position="495"/>
    </location>
</feature>
<feature type="transmembrane region" description="Helical" evidence="10">
    <location>
        <begin position="225"/>
        <end position="245"/>
    </location>
</feature>
<dbReference type="InterPro" id="IPR050367">
    <property type="entry name" value="APC_superfamily"/>
</dbReference>
<keyword evidence="3" id="KW-0813">Transport</keyword>
<feature type="transmembrane region" description="Helical" evidence="10">
    <location>
        <begin position="354"/>
        <end position="373"/>
    </location>
</feature>
<dbReference type="RefSeq" id="WP_132031567.1">
    <property type="nucleotide sequence ID" value="NZ_SMAI01000006.1"/>
</dbReference>
<dbReference type="Pfam" id="PF13520">
    <property type="entry name" value="AA_permease_2"/>
    <property type="match status" value="1"/>
</dbReference>
<feature type="transmembrane region" description="Helical" evidence="10">
    <location>
        <begin position="121"/>
        <end position="142"/>
    </location>
</feature>
<organism evidence="11 12">
    <name type="scientific">Aquabacter spiritensis</name>
    <dbReference type="NCBI Taxonomy" id="933073"/>
    <lineage>
        <taxon>Bacteria</taxon>
        <taxon>Pseudomonadati</taxon>
        <taxon>Pseudomonadota</taxon>
        <taxon>Alphaproteobacteria</taxon>
        <taxon>Hyphomicrobiales</taxon>
        <taxon>Xanthobacteraceae</taxon>
        <taxon>Aquabacter</taxon>
    </lineage>
</organism>